<comment type="pathway">
    <text evidence="1">Cofactor biosynthesis; adenosylcobalamin biosynthesis.</text>
</comment>
<dbReference type="PROSITE" id="PS51014">
    <property type="entry name" value="COBK_CBIJ"/>
    <property type="match status" value="1"/>
</dbReference>
<evidence type="ECO:0000256" key="3">
    <source>
        <dbReference type="ARBA" id="ARBA00023002"/>
    </source>
</evidence>
<evidence type="ECO:0000256" key="1">
    <source>
        <dbReference type="ARBA" id="ARBA00004953"/>
    </source>
</evidence>
<dbReference type="Pfam" id="PF02571">
    <property type="entry name" value="CbiJ"/>
    <property type="match status" value="1"/>
</dbReference>
<dbReference type="Proteomes" id="UP001596135">
    <property type="component" value="Unassembled WGS sequence"/>
</dbReference>
<dbReference type="EMBL" id="JBHSRJ010000004">
    <property type="protein sequence ID" value="MFC6044244.1"/>
    <property type="molecule type" value="Genomic_DNA"/>
</dbReference>
<dbReference type="InterPro" id="IPR003723">
    <property type="entry name" value="Precorrin-6x_reduct"/>
</dbReference>
<dbReference type="EC" id="1.3.1.106" evidence="4"/>
<sequence>MRVLVLGGTAEARALAAALVDGGCEVVSSLAGRVADPRLPVGEVRIGGFGGAAALAAYAEDFDAVVDATHPYAAQISRHATAVRVPLLRLARPGWDGPWTWVDDHDEAASVAATLGERPFLTIGRQRLGAFVGPLRDRAVLARVVDAPEVDLPAPWELLRDRGPYTRDGELALMERHGTDVLVTKDSGGSHTRPKLDAAAALGVPVVVVRRPPASAGVETVSDVDAAARWVRRQPARPGRPVSPAGERG</sequence>
<keyword evidence="2" id="KW-0169">Cobalamin biosynthesis</keyword>
<evidence type="ECO:0000256" key="2">
    <source>
        <dbReference type="ARBA" id="ARBA00022573"/>
    </source>
</evidence>
<reference evidence="5" key="1">
    <citation type="journal article" date="2019" name="Int. J. Syst. Evol. Microbiol.">
        <title>The Global Catalogue of Microorganisms (GCM) 10K type strain sequencing project: providing services to taxonomists for standard genome sequencing and annotation.</title>
        <authorList>
            <consortium name="The Broad Institute Genomics Platform"/>
            <consortium name="The Broad Institute Genome Sequencing Center for Infectious Disease"/>
            <person name="Wu L."/>
            <person name="Ma J."/>
        </authorList>
    </citation>
    <scope>NUCLEOTIDE SEQUENCE [LARGE SCALE GENOMIC DNA]</scope>
    <source>
        <strain evidence="5">CCUG 54522</strain>
    </source>
</reference>
<dbReference type="NCBIfam" id="NF005968">
    <property type="entry name" value="PRK08057.1-2"/>
    <property type="match status" value="1"/>
</dbReference>
<dbReference type="NCBIfam" id="TIGR00715">
    <property type="entry name" value="precor6x_red"/>
    <property type="match status" value="1"/>
</dbReference>
<protein>
    <submittedName>
        <fullName evidence="4">Cobalt-precorrin-6A reductase</fullName>
        <ecNumber evidence="4">1.3.1.106</ecNumber>
    </submittedName>
</protein>
<comment type="caution">
    <text evidence="4">The sequence shown here is derived from an EMBL/GenBank/DDBJ whole genome shotgun (WGS) entry which is preliminary data.</text>
</comment>
<name>A0ABW1LLE7_9ACTN</name>
<dbReference type="RefSeq" id="WP_379155258.1">
    <property type="nucleotide sequence ID" value="NZ_JBHSRJ010000004.1"/>
</dbReference>
<keyword evidence="5" id="KW-1185">Reference proteome</keyword>
<organism evidence="4 5">
    <name type="scientific">Nocardioides hankookensis</name>
    <dbReference type="NCBI Taxonomy" id="443157"/>
    <lineage>
        <taxon>Bacteria</taxon>
        <taxon>Bacillati</taxon>
        <taxon>Actinomycetota</taxon>
        <taxon>Actinomycetes</taxon>
        <taxon>Propionibacteriales</taxon>
        <taxon>Nocardioidaceae</taxon>
        <taxon>Nocardioides</taxon>
    </lineage>
</organism>
<gene>
    <name evidence="4" type="ORF">ACFPYL_14210</name>
</gene>
<keyword evidence="3 4" id="KW-0560">Oxidoreductase</keyword>
<evidence type="ECO:0000313" key="4">
    <source>
        <dbReference type="EMBL" id="MFC6044244.1"/>
    </source>
</evidence>
<dbReference type="PANTHER" id="PTHR36925:SF1">
    <property type="entry name" value="COBALT-PRECORRIN-6A REDUCTASE"/>
    <property type="match status" value="1"/>
</dbReference>
<evidence type="ECO:0000313" key="5">
    <source>
        <dbReference type="Proteomes" id="UP001596135"/>
    </source>
</evidence>
<dbReference type="PANTHER" id="PTHR36925">
    <property type="entry name" value="COBALT-PRECORRIN-6A REDUCTASE"/>
    <property type="match status" value="1"/>
</dbReference>
<dbReference type="GO" id="GO:0016491">
    <property type="term" value="F:oxidoreductase activity"/>
    <property type="evidence" value="ECO:0007669"/>
    <property type="project" value="UniProtKB-KW"/>
</dbReference>
<proteinExistence type="predicted"/>
<accession>A0ABW1LLE7</accession>